<dbReference type="Pfam" id="PF08464">
    <property type="entry name" value="Gemini_AC4_5_2"/>
    <property type="match status" value="1"/>
</dbReference>
<accession>C1IW19</accession>
<sequence length="137" mass="14857">MILGLDVLIHPDLTQNINRLHTKSLTHTVSKPITTSNIRNTYHLACMGYIMSLFIRLDLTRTFAPLGNIRASVQSVHLGLFVHGPIDPCPPFVCDEDSGGNSTADIWAVEVQPATNLGSGSGNDYIGGTLRHNLLHG</sequence>
<reference evidence="5" key="4">
    <citation type="submission" date="2018-11" db="EMBL/GenBank/DDBJ databases">
        <title>Tomato leaf curl Patna virus.</title>
        <authorList>
            <person name="Sohrab S.S."/>
        </authorList>
    </citation>
    <scope>NUCLEOTIDE SEQUENCE</scope>
    <source>
        <strain evidence="5">Ballia</strain>
    </source>
</reference>
<reference evidence="3" key="2">
    <citation type="submission" date="2015-10" db="EMBL/GenBank/DDBJ databases">
        <authorList>
            <person name="Gilbert D.G."/>
        </authorList>
    </citation>
    <scope>NUCLEOTIDE SEQUENCE</scope>
    <source>
        <strain evidence="3">Ballia-2</strain>
    </source>
</reference>
<evidence type="ECO:0000313" key="3">
    <source>
        <dbReference type="EMBL" id="ALX36172.1"/>
    </source>
</evidence>
<dbReference type="InterPro" id="IPR013671">
    <property type="entry name" value="Gemini_AC4/5_cons-dom"/>
</dbReference>
<organism evidence="2 6">
    <name type="scientific">Tomato leaf curl Patna virus</name>
    <dbReference type="NCBI Taxonomy" id="575917"/>
    <lineage>
        <taxon>Viruses</taxon>
        <taxon>Monodnaviria</taxon>
        <taxon>Shotokuvirae</taxon>
        <taxon>Cressdnaviricota</taxon>
        <taxon>Repensiviricetes</taxon>
        <taxon>Geplafuvirales</taxon>
        <taxon>Geminiviridae</taxon>
        <taxon>Begomovirus</taxon>
        <taxon>Begomovirus solanumpatnaense</taxon>
    </lineage>
</organism>
<dbReference type="EMBL" id="MK122994">
    <property type="protein sequence ID" value="QCT25567.1"/>
    <property type="molecule type" value="Genomic_DNA"/>
</dbReference>
<reference evidence="4" key="3">
    <citation type="submission" date="2017-02" db="EMBL/GenBank/DDBJ databases">
        <authorList>
            <person name="Peterson S.W."/>
        </authorList>
    </citation>
    <scope>NUCLEOTIDE SEQUENCE</scope>
    <source>
        <strain evidence="4">Ballia</strain>
    </source>
</reference>
<dbReference type="RefSeq" id="YP_002775432.1">
    <property type="nucleotide sequence ID" value="NC_012492.1"/>
</dbReference>
<keyword evidence="6" id="KW-1185">Reference proteome</keyword>
<protein>
    <submittedName>
        <fullName evidence="2 5">AC5</fullName>
    </submittedName>
    <submittedName>
        <fullName evidence="4">C5</fullName>
    </submittedName>
</protein>
<dbReference type="KEGG" id="vg:7701371"/>
<dbReference type="GeneID" id="7701371"/>
<feature type="domain" description="Geminivirus AC4/5 conserved" evidence="1">
    <location>
        <begin position="47"/>
        <end position="89"/>
    </location>
</feature>
<reference evidence="2 6" key="1">
    <citation type="journal article" date="2009" name="Plant Dis.">
        <title>A New Begomovirus Species Causing Tomato Leaf Curl Disease in Patna, India.</title>
        <authorList>
            <person name="Kumari P."/>
            <person name="Chattopadhyay B."/>
            <person name="Singh A.K."/>
            <person name="Chakraborty S."/>
        </authorList>
    </citation>
    <scope>NUCLEOTIDE SEQUENCE [LARGE SCALE GENOMIC DNA]</scope>
</reference>
<dbReference type="Proteomes" id="UP000201098">
    <property type="component" value="Segment DNA A"/>
</dbReference>
<evidence type="ECO:0000259" key="1">
    <source>
        <dbReference type="Pfam" id="PF08464"/>
    </source>
</evidence>
<evidence type="ECO:0000313" key="4">
    <source>
        <dbReference type="EMBL" id="AUT36494.1"/>
    </source>
</evidence>
<evidence type="ECO:0000313" key="6">
    <source>
        <dbReference type="Proteomes" id="UP000201098"/>
    </source>
</evidence>
<evidence type="ECO:0000313" key="5">
    <source>
        <dbReference type="EMBL" id="QCT25567.1"/>
    </source>
</evidence>
<dbReference type="EMBL" id="KT944082">
    <property type="protein sequence ID" value="ALX36172.1"/>
    <property type="molecule type" value="Genomic_DNA"/>
</dbReference>
<dbReference type="OrthoDB" id="13982at10239"/>
<name>C1IW19_9GEMI</name>
<proteinExistence type="predicted"/>
<dbReference type="EMBL" id="KY612435">
    <property type="protein sequence ID" value="AUT36494.1"/>
    <property type="molecule type" value="Genomic_DNA"/>
</dbReference>
<evidence type="ECO:0000313" key="2">
    <source>
        <dbReference type="EMBL" id="ACL00853.1"/>
    </source>
</evidence>
<gene>
    <name evidence="2" type="primary">AC5</name>
</gene>
<dbReference type="EMBL" id="EU862323">
    <property type="protein sequence ID" value="ACL00853.1"/>
    <property type="molecule type" value="Genomic_DNA"/>
</dbReference>